<comment type="similarity">
    <text evidence="2 15">Belongs to the FPG family.</text>
</comment>
<evidence type="ECO:0000256" key="1">
    <source>
        <dbReference type="ARBA" id="ARBA00001668"/>
    </source>
</evidence>
<dbReference type="PROSITE" id="PS51068">
    <property type="entry name" value="FPG_CAT"/>
    <property type="match status" value="1"/>
</dbReference>
<dbReference type="Proteomes" id="UP000230431">
    <property type="component" value="Unassembled WGS sequence"/>
</dbReference>
<keyword evidence="10 15" id="KW-0234">DNA repair</keyword>
<comment type="caution">
    <text evidence="15">Lacks conserved residue(s) required for the propagation of feature annotation.</text>
</comment>
<dbReference type="GO" id="GO:0003684">
    <property type="term" value="F:damaged DNA binding"/>
    <property type="evidence" value="ECO:0007669"/>
    <property type="project" value="InterPro"/>
</dbReference>
<evidence type="ECO:0000256" key="2">
    <source>
        <dbReference type="ARBA" id="ARBA00009409"/>
    </source>
</evidence>
<dbReference type="EC" id="3.2.2.23" evidence="15"/>
<dbReference type="InterPro" id="IPR010979">
    <property type="entry name" value="Ribosomal_uS13-like_H2TH"/>
</dbReference>
<dbReference type="PANTHER" id="PTHR22993">
    <property type="entry name" value="FORMAMIDOPYRIMIDINE-DNA GLYCOSYLASE"/>
    <property type="match status" value="1"/>
</dbReference>
<protein>
    <recommendedName>
        <fullName evidence="15">Formamidopyrimidine-DNA glycosylase</fullName>
        <shortName evidence="15">Fapy-DNA glycosylase</shortName>
        <ecNumber evidence="15">3.2.2.23</ecNumber>
    </recommendedName>
    <alternativeName>
        <fullName evidence="15">DNA-(apurinic or apyrimidinic site) lyase MutM</fullName>
        <shortName evidence="15">AP lyase MutM</shortName>
        <ecNumber evidence="15">4.2.99.18</ecNumber>
    </alternativeName>
</protein>
<feature type="binding site" evidence="15">
    <location>
        <position position="125"/>
    </location>
    <ligand>
        <name>DNA</name>
        <dbReference type="ChEBI" id="CHEBI:16991"/>
    </ligand>
</feature>
<comment type="catalytic activity">
    <reaction evidence="14 15">
        <text>2'-deoxyribonucleotide-(2'-deoxyribose 5'-phosphate)-2'-deoxyribonucleotide-DNA = a 3'-end 2'-deoxyribonucleotide-(2,3-dehydro-2,3-deoxyribose 5'-phosphate)-DNA + a 5'-end 5'-phospho-2'-deoxyribonucleoside-DNA + H(+)</text>
        <dbReference type="Rhea" id="RHEA:66592"/>
        <dbReference type="Rhea" id="RHEA-COMP:13180"/>
        <dbReference type="Rhea" id="RHEA-COMP:16897"/>
        <dbReference type="Rhea" id="RHEA-COMP:17067"/>
        <dbReference type="ChEBI" id="CHEBI:15378"/>
        <dbReference type="ChEBI" id="CHEBI:136412"/>
        <dbReference type="ChEBI" id="CHEBI:157695"/>
        <dbReference type="ChEBI" id="CHEBI:167181"/>
        <dbReference type="EC" id="4.2.99.18"/>
    </reaction>
</comment>
<keyword evidence="7 15" id="KW-0378">Hydrolase</keyword>
<dbReference type="SMART" id="SM00898">
    <property type="entry name" value="Fapy_DNA_glyco"/>
    <property type="match status" value="1"/>
</dbReference>
<dbReference type="FunFam" id="1.10.8.50:FF:000003">
    <property type="entry name" value="Formamidopyrimidine-DNA glycosylase"/>
    <property type="match status" value="1"/>
</dbReference>
<evidence type="ECO:0000256" key="7">
    <source>
        <dbReference type="ARBA" id="ARBA00022801"/>
    </source>
</evidence>
<dbReference type="GO" id="GO:0140078">
    <property type="term" value="F:class I DNA-(apurinic or apyrimidinic site) endonuclease activity"/>
    <property type="evidence" value="ECO:0007669"/>
    <property type="project" value="UniProtKB-EC"/>
</dbReference>
<organism evidence="18 19">
    <name type="scientific">Candidatus Vogelbacteria bacterium CG10_big_fil_rev_8_21_14_0_10_49_38</name>
    <dbReference type="NCBI Taxonomy" id="1975043"/>
    <lineage>
        <taxon>Bacteria</taxon>
        <taxon>Candidatus Vogeliibacteriota</taxon>
    </lineage>
</organism>
<comment type="catalytic activity">
    <reaction evidence="1 15">
        <text>Hydrolysis of DNA containing ring-opened 7-methylguanine residues, releasing 2,6-diamino-4-hydroxy-5-(N-methyl)formamidopyrimidine.</text>
        <dbReference type="EC" id="3.2.2.23"/>
    </reaction>
</comment>
<proteinExistence type="inferred from homology"/>
<dbReference type="Pfam" id="PF01149">
    <property type="entry name" value="Fapy_DNA_glyco"/>
    <property type="match status" value="1"/>
</dbReference>
<evidence type="ECO:0000256" key="10">
    <source>
        <dbReference type="ARBA" id="ARBA00023204"/>
    </source>
</evidence>
<evidence type="ECO:0000259" key="17">
    <source>
        <dbReference type="PROSITE" id="PS51068"/>
    </source>
</evidence>
<dbReference type="Pfam" id="PF06827">
    <property type="entry name" value="zf-FPG_IleRS"/>
    <property type="match status" value="1"/>
</dbReference>
<name>A0A2H0RIF2_9BACT</name>
<dbReference type="GO" id="GO:0006284">
    <property type="term" value="P:base-excision repair"/>
    <property type="evidence" value="ECO:0007669"/>
    <property type="project" value="InterPro"/>
</dbReference>
<evidence type="ECO:0000256" key="6">
    <source>
        <dbReference type="ARBA" id="ARBA00022771"/>
    </source>
</evidence>
<evidence type="ECO:0000313" key="19">
    <source>
        <dbReference type="Proteomes" id="UP000230431"/>
    </source>
</evidence>
<dbReference type="HAMAP" id="MF_00103">
    <property type="entry name" value="Fapy_DNA_glycosyl"/>
    <property type="match status" value="1"/>
</dbReference>
<dbReference type="SMART" id="SM01232">
    <property type="entry name" value="H2TH"/>
    <property type="match status" value="1"/>
</dbReference>
<feature type="active site" description="Proton donor; for beta-elimination activity" evidence="15">
    <location>
        <position position="59"/>
    </location>
</feature>
<feature type="active site" description="Proton donor" evidence="15">
    <location>
        <position position="3"/>
    </location>
</feature>
<dbReference type="GO" id="GO:0034039">
    <property type="term" value="F:8-oxo-7,8-dihydroguanine DNA N-glycosylase activity"/>
    <property type="evidence" value="ECO:0007669"/>
    <property type="project" value="TreeGrafter"/>
</dbReference>
<dbReference type="SUPFAM" id="SSF57716">
    <property type="entry name" value="Glucocorticoid receptor-like (DNA-binding domain)"/>
    <property type="match status" value="1"/>
</dbReference>
<dbReference type="InterPro" id="IPR020629">
    <property type="entry name" value="FPG_Glyclase"/>
</dbReference>
<keyword evidence="4 15" id="KW-0479">Metal-binding</keyword>
<evidence type="ECO:0000256" key="14">
    <source>
        <dbReference type="ARBA" id="ARBA00044632"/>
    </source>
</evidence>
<dbReference type="Gene3D" id="1.10.8.50">
    <property type="match status" value="1"/>
</dbReference>
<keyword evidence="9 15" id="KW-0238">DNA-binding</keyword>
<evidence type="ECO:0000313" key="18">
    <source>
        <dbReference type="EMBL" id="PIR46237.1"/>
    </source>
</evidence>
<dbReference type="Pfam" id="PF06831">
    <property type="entry name" value="H2TH"/>
    <property type="match status" value="1"/>
</dbReference>
<keyword evidence="8 15" id="KW-0862">Zinc</keyword>
<comment type="function">
    <text evidence="15">Involved in base excision repair of DNA damaged by oxidation or by mutagenic agents. Acts as DNA glycosylase that recognizes and removes damaged bases. Has a preference for oxidized purines, such as 7,8-dihydro-8-oxoguanine (8-oxoG). Has AP (apurinic/apyrimidinic) lyase activity and introduces nicks in the DNA strand. Cleaves the DNA backbone by beta-delta elimination to generate a single-strand break at the site of the removed base with both 3'- and 5'-phosphates.</text>
</comment>
<keyword evidence="5 15" id="KW-0227">DNA damage</keyword>
<feature type="domain" description="Formamidopyrimidine-DNA glycosylase catalytic" evidence="17">
    <location>
        <begin position="2"/>
        <end position="128"/>
    </location>
</feature>
<sequence>MPELPEVETIVRQLDHRLTGLVFGQTEISYPKIISPLSPTGFAKKLVGQEVLRVYRRAKIIIIELSGDQSILIHLKMTGQLIFQPAKTSPVNLIVGGHPQTDPSKHTRAILSFRDGSSLRFNDLRKFGWLKLVNQETREKILAPHGVEPLTKNFTTKLFAELVARYLKRKIKQLLLDQTLVAGLGNIYVDEACFRAKILPTRTAQTLTHSETTALHREIIAVLKHSIKKKGTSARNYVTSDGTKGGFVPYLNVYGRGGLPCKTCGTPINKIKLNGRGTHFCPKCQK</sequence>
<evidence type="ECO:0000256" key="15">
    <source>
        <dbReference type="HAMAP-Rule" id="MF_00103"/>
    </source>
</evidence>
<dbReference type="InterPro" id="IPR015887">
    <property type="entry name" value="DNA_glyclase_Znf_dom_DNA_BS"/>
</dbReference>
<dbReference type="PROSITE" id="PS51066">
    <property type="entry name" value="ZF_FPG_2"/>
    <property type="match status" value="1"/>
</dbReference>
<dbReference type="InterPro" id="IPR015886">
    <property type="entry name" value="H2TH_FPG"/>
</dbReference>
<feature type="active site" description="Schiff-base intermediate with DNA" evidence="15">
    <location>
        <position position="2"/>
    </location>
</feature>
<dbReference type="EC" id="4.2.99.18" evidence="15"/>
<evidence type="ECO:0000259" key="16">
    <source>
        <dbReference type="PROSITE" id="PS51066"/>
    </source>
</evidence>
<evidence type="ECO:0000256" key="12">
    <source>
        <dbReference type="ARBA" id="ARBA00023268"/>
    </source>
</evidence>
<dbReference type="PANTHER" id="PTHR22993:SF9">
    <property type="entry name" value="FORMAMIDOPYRIMIDINE-DNA GLYCOSYLASE"/>
    <property type="match status" value="1"/>
</dbReference>
<gene>
    <name evidence="15" type="primary">mutM</name>
    <name evidence="15" type="synonym">fpg</name>
    <name evidence="18" type="ORF">COV08_00920</name>
</gene>
<dbReference type="NCBIfam" id="NF002211">
    <property type="entry name" value="PRK01103.1"/>
    <property type="match status" value="1"/>
</dbReference>
<dbReference type="GO" id="GO:0008270">
    <property type="term" value="F:zinc ion binding"/>
    <property type="evidence" value="ECO:0007669"/>
    <property type="project" value="UniProtKB-UniRule"/>
</dbReference>
<dbReference type="EMBL" id="PCYK01000005">
    <property type="protein sequence ID" value="PIR46237.1"/>
    <property type="molecule type" value="Genomic_DNA"/>
</dbReference>
<evidence type="ECO:0000256" key="8">
    <source>
        <dbReference type="ARBA" id="ARBA00022833"/>
    </source>
</evidence>
<dbReference type="PROSITE" id="PS01242">
    <property type="entry name" value="ZF_FPG_1"/>
    <property type="match status" value="1"/>
</dbReference>
<dbReference type="AlphaFoldDB" id="A0A2H0RIF2"/>
<evidence type="ECO:0000256" key="3">
    <source>
        <dbReference type="ARBA" id="ARBA00011245"/>
    </source>
</evidence>
<evidence type="ECO:0000256" key="9">
    <source>
        <dbReference type="ARBA" id="ARBA00023125"/>
    </source>
</evidence>
<dbReference type="CDD" id="cd08966">
    <property type="entry name" value="EcFpg-like_N"/>
    <property type="match status" value="1"/>
</dbReference>
<dbReference type="InterPro" id="IPR035937">
    <property type="entry name" value="FPG_N"/>
</dbReference>
<feature type="active site" description="Proton donor; for delta-elimination activity" evidence="15">
    <location>
        <position position="276"/>
    </location>
</feature>
<feature type="binding site" evidence="15">
    <location>
        <position position="106"/>
    </location>
    <ligand>
        <name>DNA</name>
        <dbReference type="ChEBI" id="CHEBI:16991"/>
    </ligand>
</feature>
<accession>A0A2H0RIF2</accession>
<dbReference type="InterPro" id="IPR000214">
    <property type="entry name" value="Znf_DNA_glyclase/AP_lyase"/>
</dbReference>
<dbReference type="NCBIfam" id="TIGR00577">
    <property type="entry name" value="fpg"/>
    <property type="match status" value="1"/>
</dbReference>
<evidence type="ECO:0000256" key="4">
    <source>
        <dbReference type="ARBA" id="ARBA00022723"/>
    </source>
</evidence>
<comment type="cofactor">
    <cofactor evidence="15">
        <name>Zn(2+)</name>
        <dbReference type="ChEBI" id="CHEBI:29105"/>
    </cofactor>
    <text evidence="15">Binds 1 zinc ion per subunit.</text>
</comment>
<feature type="domain" description="FPG-type" evidence="16">
    <location>
        <begin position="252"/>
        <end position="286"/>
    </location>
</feature>
<comment type="caution">
    <text evidence="18">The sequence shown here is derived from an EMBL/GenBank/DDBJ whole genome shotgun (WGS) entry which is preliminary data.</text>
</comment>
<reference evidence="18 19" key="1">
    <citation type="submission" date="2017-09" db="EMBL/GenBank/DDBJ databases">
        <title>Depth-based differentiation of microbial function through sediment-hosted aquifers and enrichment of novel symbionts in the deep terrestrial subsurface.</title>
        <authorList>
            <person name="Probst A.J."/>
            <person name="Ladd B."/>
            <person name="Jarett J.K."/>
            <person name="Geller-Mcgrath D.E."/>
            <person name="Sieber C.M."/>
            <person name="Emerson J.B."/>
            <person name="Anantharaman K."/>
            <person name="Thomas B.C."/>
            <person name="Malmstrom R."/>
            <person name="Stieglmeier M."/>
            <person name="Klingl A."/>
            <person name="Woyke T."/>
            <person name="Ryan C.M."/>
            <person name="Banfield J.F."/>
        </authorList>
    </citation>
    <scope>NUCLEOTIDE SEQUENCE [LARGE SCALE GENOMIC DNA]</scope>
    <source>
        <strain evidence="18">CG10_big_fil_rev_8_21_14_0_10_49_38</strain>
    </source>
</reference>
<keyword evidence="11 15" id="KW-0456">Lyase</keyword>
<dbReference type="InterPro" id="IPR012319">
    <property type="entry name" value="FPG_cat"/>
</dbReference>
<comment type="subunit">
    <text evidence="3 15">Monomer.</text>
</comment>
<keyword evidence="13 15" id="KW-0326">Glycosidase</keyword>
<evidence type="ECO:0000256" key="13">
    <source>
        <dbReference type="ARBA" id="ARBA00023295"/>
    </source>
</evidence>
<dbReference type="SUPFAM" id="SSF81624">
    <property type="entry name" value="N-terminal domain of MutM-like DNA repair proteins"/>
    <property type="match status" value="1"/>
</dbReference>
<keyword evidence="12 15" id="KW-0511">Multifunctional enzyme</keyword>
<dbReference type="InterPro" id="IPR010663">
    <property type="entry name" value="Znf_FPG/IleRS"/>
</dbReference>
<dbReference type="SUPFAM" id="SSF46946">
    <property type="entry name" value="S13-like H2TH domain"/>
    <property type="match status" value="1"/>
</dbReference>
<keyword evidence="6 15" id="KW-0863">Zinc-finger</keyword>
<evidence type="ECO:0000256" key="11">
    <source>
        <dbReference type="ARBA" id="ARBA00023239"/>
    </source>
</evidence>
<evidence type="ECO:0000256" key="5">
    <source>
        <dbReference type="ARBA" id="ARBA00022763"/>
    </source>
</evidence>
<dbReference type="Gene3D" id="3.20.190.10">
    <property type="entry name" value="MutM-like, N-terminal"/>
    <property type="match status" value="1"/>
</dbReference>